<comment type="similarity">
    <text evidence="1">Belongs to the ATP-dependent AMP-binding enzyme family.</text>
</comment>
<gene>
    <name evidence="10" type="primary">ACSF2</name>
</gene>
<reference evidence="10" key="1">
    <citation type="journal article" date="2014" name="BMC Genomics">
        <title>Characterizing the developmental transcriptome of the oriental fruit fly, Bactrocera dorsalis (Diptera: Tephritidae) through comparative genomic analysis with Drosophila melanogaster utilizing modENCODE datasets.</title>
        <authorList>
            <person name="Geib S.M."/>
            <person name="Calla B."/>
            <person name="Hall B."/>
            <person name="Hou S."/>
            <person name="Manoukis N.C."/>
        </authorList>
    </citation>
    <scope>NUCLEOTIDE SEQUENCE</scope>
    <source>
        <strain evidence="10">Punador</strain>
    </source>
</reference>
<dbReference type="FunFam" id="3.40.50.12780:FF:000003">
    <property type="entry name" value="Long-chain-fatty-acid--CoA ligase FadD"/>
    <property type="match status" value="1"/>
</dbReference>
<dbReference type="GO" id="GO:0006631">
    <property type="term" value="P:fatty acid metabolic process"/>
    <property type="evidence" value="ECO:0007669"/>
    <property type="project" value="TreeGrafter"/>
</dbReference>
<dbReference type="InterPro" id="IPR000873">
    <property type="entry name" value="AMP-dep_synth/lig_dom"/>
</dbReference>
<dbReference type="InterPro" id="IPR020845">
    <property type="entry name" value="AMP-binding_CS"/>
</dbReference>
<keyword evidence="2" id="KW-0436">Ligase</keyword>
<dbReference type="Pfam" id="PF00501">
    <property type="entry name" value="AMP-binding"/>
    <property type="match status" value="1"/>
</dbReference>
<organism evidence="10">
    <name type="scientific">Bactrocera dorsalis</name>
    <name type="common">Oriental fruit fly</name>
    <name type="synonym">Dacus dorsalis</name>
    <dbReference type="NCBI Taxonomy" id="27457"/>
    <lineage>
        <taxon>Eukaryota</taxon>
        <taxon>Metazoa</taxon>
        <taxon>Ecdysozoa</taxon>
        <taxon>Arthropoda</taxon>
        <taxon>Hexapoda</taxon>
        <taxon>Insecta</taxon>
        <taxon>Pterygota</taxon>
        <taxon>Neoptera</taxon>
        <taxon>Endopterygota</taxon>
        <taxon>Diptera</taxon>
        <taxon>Brachycera</taxon>
        <taxon>Muscomorpha</taxon>
        <taxon>Tephritoidea</taxon>
        <taxon>Tephritidae</taxon>
        <taxon>Bactrocera</taxon>
        <taxon>Bactrocera</taxon>
    </lineage>
</organism>
<evidence type="ECO:0000256" key="7">
    <source>
        <dbReference type="ARBA" id="ARBA00048277"/>
    </source>
</evidence>
<dbReference type="Gene3D" id="3.30.300.30">
    <property type="match status" value="1"/>
</dbReference>
<name>A0A034VPM5_BACDO</name>
<evidence type="ECO:0000256" key="4">
    <source>
        <dbReference type="ARBA" id="ARBA00039009"/>
    </source>
</evidence>
<dbReference type="Gene3D" id="3.40.50.12780">
    <property type="entry name" value="N-terminal domain of ligase-like"/>
    <property type="match status" value="1"/>
</dbReference>
<evidence type="ECO:0000259" key="9">
    <source>
        <dbReference type="Pfam" id="PF13193"/>
    </source>
</evidence>
<proteinExistence type="inferred from homology"/>
<evidence type="ECO:0000256" key="2">
    <source>
        <dbReference type="ARBA" id="ARBA00022598"/>
    </source>
</evidence>
<dbReference type="EC" id="6.2.1.2" evidence="4"/>
<comment type="function">
    <text evidence="3">Acyl-CoA synthases catalyze the initial reaction in fatty acid metabolism, by forming a thioester with CoA. Has some preference toward medium-chain substrates. Plays a role in adipocyte differentiation.</text>
</comment>
<accession>A0A034VPM5</accession>
<evidence type="ECO:0000256" key="1">
    <source>
        <dbReference type="ARBA" id="ARBA00006432"/>
    </source>
</evidence>
<evidence type="ECO:0000256" key="6">
    <source>
        <dbReference type="ARBA" id="ARBA00047319"/>
    </source>
</evidence>
<dbReference type="InterPro" id="IPR045851">
    <property type="entry name" value="AMP-bd_C_sf"/>
</dbReference>
<dbReference type="PROSITE" id="PS00455">
    <property type="entry name" value="AMP_BINDING"/>
    <property type="match status" value="1"/>
</dbReference>
<dbReference type="InterPro" id="IPR042099">
    <property type="entry name" value="ANL_N_sf"/>
</dbReference>
<dbReference type="FunFam" id="3.30.300.30:FF:000008">
    <property type="entry name" value="2,3-dihydroxybenzoate-AMP ligase"/>
    <property type="match status" value="1"/>
</dbReference>
<dbReference type="OrthoDB" id="10253115at2759"/>
<evidence type="ECO:0000256" key="5">
    <source>
        <dbReference type="ARBA" id="ARBA00039638"/>
    </source>
</evidence>
<dbReference type="AlphaFoldDB" id="A0A034VPM5"/>
<dbReference type="SUPFAM" id="SSF56801">
    <property type="entry name" value="Acetyl-CoA synthetase-like"/>
    <property type="match status" value="1"/>
</dbReference>
<dbReference type="GO" id="GO:0031956">
    <property type="term" value="F:medium-chain fatty acid-CoA ligase activity"/>
    <property type="evidence" value="ECO:0007669"/>
    <property type="project" value="UniProtKB-EC"/>
</dbReference>
<sequence>MYKKKLQAISRLASKRILATNGHLSRFQMRCLSTQIQAAVKEHHFHPAHLHYIGKHPLVYRSVGQELERAVAEYGSTESIVSCHEQKRYTFRSLIEDVDRVAAGLLKLGLQQGDNVGIWAPNNIHWYVAMLGAARAGMVSVGINPAFQGPEVEYCLKKVKVKAIIMPESFKTQNYYEIMKGICPELPDSVDGRIKSANLPHLKHVVVDTPNKLKGALTFDDLLGLSNPAERVDVTKLQRYIVPDSACNIQFTSGTTGQPKAAVISHYNFVNNGIHIGNRNQYDSNSRICVQVPLFHAYGVVITIMAAMSHGSALILPAAGFNPASSLHAIVDEKCTVIHGTPTMYVDLIKKQRELNLPLKTAKMAITGGAPCSPQLFLDIKNVLGLEHVRTVFGMTETTAVIFQSRPDDSMDQILNTVGHLQDHVEAKVIDDQGKTVAFGERGELCIRGYATMLGYYDDEEKTKETIGRDKWLRTGDQFILQADGYGRIVGRLKEMIIRGGENIFPKEIEDFLNTHPDICETHVIGVPCERMGEEVCAFVRLHDGMPKMSRQDVKDFCQGKLAHFKVPRYLVTVSDFPKTTSGKIQKFKLAEIYKKEHMTQ</sequence>
<feature type="domain" description="AMP-binding enzyme C-terminal" evidence="9">
    <location>
        <begin position="508"/>
        <end position="584"/>
    </location>
</feature>
<evidence type="ECO:0000313" key="10">
    <source>
        <dbReference type="EMBL" id="JAC45226.1"/>
    </source>
</evidence>
<feature type="domain" description="AMP-dependent synthetase/ligase" evidence="8">
    <location>
        <begin position="67"/>
        <end position="457"/>
    </location>
</feature>
<dbReference type="Pfam" id="PF13193">
    <property type="entry name" value="AMP-binding_C"/>
    <property type="match status" value="1"/>
</dbReference>
<dbReference type="InterPro" id="IPR025110">
    <property type="entry name" value="AMP-bd_C"/>
</dbReference>
<evidence type="ECO:0000256" key="3">
    <source>
        <dbReference type="ARBA" id="ARBA00037247"/>
    </source>
</evidence>
<comment type="catalytic activity">
    <reaction evidence="7">
        <text>a medium-chain fatty acid + ATP + CoA = a medium-chain fatty acyl-CoA + AMP + diphosphate</text>
        <dbReference type="Rhea" id="RHEA:48340"/>
        <dbReference type="ChEBI" id="CHEBI:30616"/>
        <dbReference type="ChEBI" id="CHEBI:33019"/>
        <dbReference type="ChEBI" id="CHEBI:57287"/>
        <dbReference type="ChEBI" id="CHEBI:59558"/>
        <dbReference type="ChEBI" id="CHEBI:90546"/>
        <dbReference type="ChEBI" id="CHEBI:456215"/>
        <dbReference type="EC" id="6.2.1.2"/>
    </reaction>
</comment>
<evidence type="ECO:0000259" key="8">
    <source>
        <dbReference type="Pfam" id="PF00501"/>
    </source>
</evidence>
<dbReference type="EMBL" id="GAKP01013726">
    <property type="protein sequence ID" value="JAC45226.1"/>
    <property type="molecule type" value="Transcribed_RNA"/>
</dbReference>
<dbReference type="PANTHER" id="PTHR43201">
    <property type="entry name" value="ACYL-COA SYNTHETASE"/>
    <property type="match status" value="1"/>
</dbReference>
<dbReference type="PANTHER" id="PTHR43201:SF5">
    <property type="entry name" value="MEDIUM-CHAIN ACYL-COA LIGASE ACSF2, MITOCHONDRIAL"/>
    <property type="match status" value="1"/>
</dbReference>
<protein>
    <recommendedName>
        <fullName evidence="5">Medium-chain acyl-CoA ligase ACSF2, mitochondrial</fullName>
        <ecNumber evidence="4">6.2.1.2</ecNumber>
    </recommendedName>
</protein>
<comment type="catalytic activity">
    <reaction evidence="6">
        <text>octanoate + ATP + CoA = octanoyl-CoA + AMP + diphosphate</text>
        <dbReference type="Rhea" id="RHEA:33631"/>
        <dbReference type="ChEBI" id="CHEBI:25646"/>
        <dbReference type="ChEBI" id="CHEBI:30616"/>
        <dbReference type="ChEBI" id="CHEBI:33019"/>
        <dbReference type="ChEBI" id="CHEBI:57287"/>
        <dbReference type="ChEBI" id="CHEBI:57386"/>
        <dbReference type="ChEBI" id="CHEBI:456215"/>
    </reaction>
</comment>